<feature type="domain" description="Tail spike TSP1/Gp66 N-terminal" evidence="2">
    <location>
        <begin position="97"/>
        <end position="141"/>
    </location>
</feature>
<evidence type="ECO:0000259" key="2">
    <source>
        <dbReference type="Pfam" id="PF18668"/>
    </source>
</evidence>
<reference evidence="3 4" key="1">
    <citation type="submission" date="2015-10" db="EMBL/GenBank/DDBJ databases">
        <title>Complete genome sequence of Klebsiella pneumoniae bacteriophage vB_KpnM_KB57.</title>
        <authorList>
            <person name="Volozhantsev N.V."/>
            <person name="Popova A.V."/>
            <person name="Krasilnikova V.M."/>
            <person name="Bogun A.G."/>
        </authorList>
    </citation>
    <scope>NUCLEOTIDE SEQUENCE [LARGE SCALE GENOMIC DNA]</scope>
</reference>
<accession>A0A0S1S1W7</accession>
<keyword evidence="4" id="KW-1185">Reference proteome</keyword>
<gene>
    <name evidence="3" type="ORF">KB57_052</name>
</gene>
<sequence length="332" mass="35240">MALETIKIAELPSATQVVGDDYLVVEQPDKTKKATASQVISDLDLANKSSLTGPGGAGIIGTEDGEGVQKSLDTDRANTRELWRRALHDLGLTLVDGSFEEGATLTYTTDAIWHMSGAQCYTWSGTFPKSVPAGSTPSNTGSEWLTVGGLSLLDEVTEIKNEAVEAKDEAVEAKNQAEAYVLQASEFGNLYPNTAAGLAATTSGQYFQVPQGSGSSVSFKAYLNNAGVAQEVASMPGSAAIAKTLRTFATVADAQAQIADGNIPNQQNVLVKSSEYGYMSDEYINNNGTLELTGRRVPSQEVLKQLSEYIASLGTQGFCQKTLARKQVMFLV</sequence>
<evidence type="ECO:0000313" key="3">
    <source>
        <dbReference type="EMBL" id="ALM02445.1"/>
    </source>
</evidence>
<organism evidence="3 4">
    <name type="scientific">Klebsiella phage vB_KpnM_KB57</name>
    <dbReference type="NCBI Taxonomy" id="1719140"/>
    <lineage>
        <taxon>Viruses</taxon>
        <taxon>Duplodnaviria</taxon>
        <taxon>Heunggongvirae</taxon>
        <taxon>Uroviricota</taxon>
        <taxon>Caudoviricetes</taxon>
        <taxon>Vequintavirinae</taxon>
        <taxon>Mydovirus</taxon>
        <taxon>Mydovirus KB57</taxon>
    </lineage>
</organism>
<protein>
    <recommendedName>
        <fullName evidence="2">Tail spike TSP1/Gp66 N-terminal domain-containing protein</fullName>
    </recommendedName>
</protein>
<evidence type="ECO:0000313" key="4">
    <source>
        <dbReference type="Proteomes" id="UP000203990"/>
    </source>
</evidence>
<dbReference type="KEGG" id="vg:26523008"/>
<dbReference type="GeneID" id="26523008"/>
<feature type="coiled-coil region" evidence="1">
    <location>
        <begin position="156"/>
        <end position="183"/>
    </location>
</feature>
<dbReference type="OrthoDB" id="607at10239"/>
<keyword evidence="1" id="KW-0175">Coiled coil</keyword>
<evidence type="ECO:0000256" key="1">
    <source>
        <dbReference type="SAM" id="Coils"/>
    </source>
</evidence>
<dbReference type="InterPro" id="IPR040775">
    <property type="entry name" value="Tail_spike_N"/>
</dbReference>
<dbReference type="Gene3D" id="2.10.10.80">
    <property type="match status" value="1"/>
</dbReference>
<proteinExistence type="predicted"/>
<dbReference type="Pfam" id="PF18668">
    <property type="entry name" value="Tail_spike_N"/>
    <property type="match status" value="1"/>
</dbReference>
<dbReference type="SMR" id="A0A0S1S1W7"/>
<dbReference type="RefSeq" id="YP_009187665.1">
    <property type="nucleotide sequence ID" value="NC_028659.1"/>
</dbReference>
<dbReference type="Proteomes" id="UP000203990">
    <property type="component" value="Segment"/>
</dbReference>
<dbReference type="EMBL" id="KT934943">
    <property type="protein sequence ID" value="ALM02445.1"/>
    <property type="molecule type" value="Genomic_DNA"/>
</dbReference>
<name>A0A0S1S1W7_9CAUD</name>